<evidence type="ECO:0000256" key="1">
    <source>
        <dbReference type="SAM" id="MobiDB-lite"/>
    </source>
</evidence>
<feature type="compositionally biased region" description="Basic and acidic residues" evidence="1">
    <location>
        <begin position="94"/>
        <end position="103"/>
    </location>
</feature>
<reference evidence="2" key="1">
    <citation type="submission" date="2022-08" db="UniProtKB">
        <authorList>
            <consortium name="EnsemblMetazoa"/>
        </authorList>
    </citation>
    <scope>IDENTIFICATION</scope>
    <source>
        <strain evidence="2">EBRO</strain>
    </source>
</reference>
<accession>A0A182IWB9</accession>
<name>A0A182IWB9_ANOAO</name>
<feature type="region of interest" description="Disordered" evidence="1">
    <location>
        <begin position="63"/>
        <end position="103"/>
    </location>
</feature>
<dbReference type="VEuPathDB" id="VectorBase:AATE006730"/>
<protein>
    <submittedName>
        <fullName evidence="2">Uncharacterized protein</fullName>
    </submittedName>
</protein>
<dbReference type="AlphaFoldDB" id="A0A182IWB9"/>
<organism evidence="2">
    <name type="scientific">Anopheles atroparvus</name>
    <name type="common">European mosquito</name>
    <dbReference type="NCBI Taxonomy" id="41427"/>
    <lineage>
        <taxon>Eukaryota</taxon>
        <taxon>Metazoa</taxon>
        <taxon>Ecdysozoa</taxon>
        <taxon>Arthropoda</taxon>
        <taxon>Hexapoda</taxon>
        <taxon>Insecta</taxon>
        <taxon>Pterygota</taxon>
        <taxon>Neoptera</taxon>
        <taxon>Endopterygota</taxon>
        <taxon>Diptera</taxon>
        <taxon>Nematocera</taxon>
        <taxon>Culicoidea</taxon>
        <taxon>Culicidae</taxon>
        <taxon>Anophelinae</taxon>
        <taxon>Anopheles</taxon>
    </lineage>
</organism>
<proteinExistence type="predicted"/>
<dbReference type="EnsemblMetazoa" id="AATE006730-RA">
    <property type="protein sequence ID" value="AATE006730-PA.1"/>
    <property type="gene ID" value="AATE006730"/>
</dbReference>
<evidence type="ECO:0000313" key="2">
    <source>
        <dbReference type="EnsemblMetazoa" id="AATE006730-PA.1"/>
    </source>
</evidence>
<sequence length="386" mass="41924">MYFGTAGPGATTVACITRLSLDGVQMNCLSREQQQKNTRLDNPRESIDVDRDPYASTVVCTMSVEPRPAQTDPYASMRRRNDRTGGKQPAQEENGDRKAGQDHKLSSLGLHNATLGYSSVSTRLSTDISEKPSMTATSCTDPKLLAICCRLLRSFGSTSLTVTYSSVPPARPCSAGMMRSVSVSFNPSSPIPMPMPATEPRENVSTCRMCEQRCRVPYAHSCTPSAKPTTNLCALTAPSSNRTLGPEFCTPIASPSSRECMLRASSNPNTPARCASIAAVWGPERLLEDDRDRLHCSPSSTFSDNRCVRCVSESEFLKMENNATSAGASDTIGIRFRVTETTPTHCDHLFVLAVIVCPNATEQHQLVDGVHEEEPDAEHNLSVLVQ</sequence>